<feature type="non-terminal residue" evidence="8">
    <location>
        <position position="318"/>
    </location>
</feature>
<keyword evidence="2 6" id="KW-0812">Transmembrane</keyword>
<dbReference type="GO" id="GO:0055085">
    <property type="term" value="P:transmembrane transport"/>
    <property type="evidence" value="ECO:0007669"/>
    <property type="project" value="InterPro"/>
</dbReference>
<dbReference type="AlphaFoldDB" id="A0A419AAC8"/>
<gene>
    <name evidence="8" type="ORF">D3P05_04060</name>
</gene>
<evidence type="ECO:0000256" key="5">
    <source>
        <dbReference type="ARBA" id="ARBA00023136"/>
    </source>
</evidence>
<dbReference type="PROSITE" id="PS50928">
    <property type="entry name" value="ABC_TM1"/>
    <property type="match status" value="1"/>
</dbReference>
<accession>A0A419AAC8</accession>
<proteinExistence type="inferred from homology"/>
<dbReference type="Proteomes" id="UP000283587">
    <property type="component" value="Unassembled WGS sequence"/>
</dbReference>
<dbReference type="InterPro" id="IPR043429">
    <property type="entry name" value="ArtM/GltK/GlnP/TcyL/YhdX-like"/>
</dbReference>
<dbReference type="RefSeq" id="WP_147393039.1">
    <property type="nucleotide sequence ID" value="NZ_QZEW01000013.1"/>
</dbReference>
<feature type="transmembrane region" description="Helical" evidence="6">
    <location>
        <begin position="73"/>
        <end position="100"/>
    </location>
</feature>
<evidence type="ECO:0000256" key="4">
    <source>
        <dbReference type="ARBA" id="ARBA00022989"/>
    </source>
</evidence>
<dbReference type="GO" id="GO:0005886">
    <property type="term" value="C:plasma membrane"/>
    <property type="evidence" value="ECO:0007669"/>
    <property type="project" value="UniProtKB-SubCell"/>
</dbReference>
<keyword evidence="5 6" id="KW-0472">Membrane</keyword>
<dbReference type="InterPro" id="IPR035906">
    <property type="entry name" value="MetI-like_sf"/>
</dbReference>
<dbReference type="OrthoDB" id="9814550at2"/>
<feature type="domain" description="ABC transmembrane type-1" evidence="7">
    <location>
        <begin position="76"/>
        <end position="283"/>
    </location>
</feature>
<reference evidence="9" key="1">
    <citation type="submission" date="2018-09" db="EMBL/GenBank/DDBJ databases">
        <title>Paracoccus onubensis nov. sp. a moderate halophilic bacterium isolated from Gruta de las Maravillas (Aracena, Spain).</title>
        <authorList>
            <person name="Jurado V."/>
            <person name="Gutierrez-Patricio S."/>
            <person name="Gonzalez-Pimentel J.L."/>
            <person name="Miller A.Z."/>
            <person name="Laiz L."/>
            <person name="Saiz-Jimenez C."/>
        </authorList>
    </citation>
    <scope>NUCLEOTIDE SEQUENCE [LARGE SCALE GENOMIC DNA]</scope>
    <source>
        <strain evidence="9">DSM 26381</strain>
    </source>
</reference>
<organism evidence="8 9">
    <name type="scientific">Paracoccus siganidrum</name>
    <dbReference type="NCBI Taxonomy" id="1276757"/>
    <lineage>
        <taxon>Bacteria</taxon>
        <taxon>Pseudomonadati</taxon>
        <taxon>Pseudomonadota</taxon>
        <taxon>Alphaproteobacteria</taxon>
        <taxon>Rhodobacterales</taxon>
        <taxon>Paracoccaceae</taxon>
        <taxon>Paracoccus</taxon>
    </lineage>
</organism>
<feature type="transmembrane region" description="Helical" evidence="6">
    <location>
        <begin position="237"/>
        <end position="255"/>
    </location>
</feature>
<dbReference type="Gene3D" id="1.10.3720.10">
    <property type="entry name" value="MetI-like"/>
    <property type="match status" value="1"/>
</dbReference>
<feature type="transmembrane region" description="Helical" evidence="6">
    <location>
        <begin position="164"/>
        <end position="183"/>
    </location>
</feature>
<comment type="subcellular location">
    <subcellularLocation>
        <location evidence="1 6">Cell membrane</location>
        <topology evidence="1 6">Multi-pass membrane protein</topology>
    </subcellularLocation>
</comment>
<evidence type="ECO:0000256" key="2">
    <source>
        <dbReference type="ARBA" id="ARBA00022692"/>
    </source>
</evidence>
<keyword evidence="6" id="KW-0813">Transport</keyword>
<dbReference type="SUPFAM" id="SSF161098">
    <property type="entry name" value="MetI-like"/>
    <property type="match status" value="1"/>
</dbReference>
<feature type="transmembrane region" description="Helical" evidence="6">
    <location>
        <begin position="33"/>
        <end position="53"/>
    </location>
</feature>
<evidence type="ECO:0000256" key="3">
    <source>
        <dbReference type="ARBA" id="ARBA00022970"/>
    </source>
</evidence>
<evidence type="ECO:0000256" key="1">
    <source>
        <dbReference type="ARBA" id="ARBA00004651"/>
    </source>
</evidence>
<dbReference type="Pfam" id="PF00528">
    <property type="entry name" value="BPD_transp_1"/>
    <property type="match status" value="1"/>
</dbReference>
<evidence type="ECO:0000313" key="8">
    <source>
        <dbReference type="EMBL" id="RJL19902.1"/>
    </source>
</evidence>
<keyword evidence="3" id="KW-0029">Amino-acid transport</keyword>
<keyword evidence="4 6" id="KW-1133">Transmembrane helix</keyword>
<name>A0A419AAC8_9RHOB</name>
<protein>
    <submittedName>
        <fullName evidence="8">Amino acid ABC transporter permease</fullName>
    </submittedName>
</protein>
<dbReference type="EMBL" id="QZEW01000013">
    <property type="protein sequence ID" value="RJL19902.1"/>
    <property type="molecule type" value="Genomic_DNA"/>
</dbReference>
<dbReference type="PANTHER" id="PTHR30614">
    <property type="entry name" value="MEMBRANE COMPONENT OF AMINO ACID ABC TRANSPORTER"/>
    <property type="match status" value="1"/>
</dbReference>
<sequence length="318" mass="34862">MSITDLGHAHAAPKAKLGQDFSRFRVVPQRHRARTLGTVAAAIILLAVLNSVLGNPRWGWPVFAEWFLSEPVLVGLGRTLLLTALGALFGFALGTVLALARVSSSPLLVAVAWGFIWFFRSIPLIVLLLLLNNLGYLYETVALGVPFTDITFASWSTTQLMTPFLAAVLGLTLNLGAFSAEVIRGGILSVDQGQHEAAAALGLPQRHQARRIVLPQAMRSIVPTAFNEIIGLAKGTSMVYVLALPELFYTVQIIYRRNLEVIPLLMVATVWYLIILSVLSVIQYHIERHYARGALRTLPPNAFRLFFARLGLVSLHPP</sequence>
<comment type="caution">
    <text evidence="8">The sequence shown here is derived from an EMBL/GenBank/DDBJ whole genome shotgun (WGS) entry which is preliminary data.</text>
</comment>
<feature type="transmembrane region" description="Helical" evidence="6">
    <location>
        <begin position="261"/>
        <end position="282"/>
    </location>
</feature>
<dbReference type="CDD" id="cd06261">
    <property type="entry name" value="TM_PBP2"/>
    <property type="match status" value="1"/>
</dbReference>
<feature type="transmembrane region" description="Helical" evidence="6">
    <location>
        <begin position="107"/>
        <end position="131"/>
    </location>
</feature>
<evidence type="ECO:0000259" key="7">
    <source>
        <dbReference type="PROSITE" id="PS50928"/>
    </source>
</evidence>
<evidence type="ECO:0000256" key="6">
    <source>
        <dbReference type="RuleBase" id="RU363032"/>
    </source>
</evidence>
<dbReference type="InterPro" id="IPR000515">
    <property type="entry name" value="MetI-like"/>
</dbReference>
<keyword evidence="9" id="KW-1185">Reference proteome</keyword>
<evidence type="ECO:0000313" key="9">
    <source>
        <dbReference type="Proteomes" id="UP000283587"/>
    </source>
</evidence>
<comment type="similarity">
    <text evidence="6">Belongs to the binding-protein-dependent transport system permease family.</text>
</comment>
<dbReference type="PANTHER" id="PTHR30614:SF0">
    <property type="entry name" value="L-CYSTINE TRANSPORT SYSTEM PERMEASE PROTEIN TCYL"/>
    <property type="match status" value="1"/>
</dbReference>
<dbReference type="GO" id="GO:0006865">
    <property type="term" value="P:amino acid transport"/>
    <property type="evidence" value="ECO:0007669"/>
    <property type="project" value="UniProtKB-KW"/>
</dbReference>